<organism evidence="7 8">
    <name type="scientific">Anopheles stephensi</name>
    <name type="common">Indo-Pakistan malaria mosquito</name>
    <dbReference type="NCBI Taxonomy" id="30069"/>
    <lineage>
        <taxon>Eukaryota</taxon>
        <taxon>Metazoa</taxon>
        <taxon>Ecdysozoa</taxon>
        <taxon>Arthropoda</taxon>
        <taxon>Hexapoda</taxon>
        <taxon>Insecta</taxon>
        <taxon>Pterygota</taxon>
        <taxon>Neoptera</taxon>
        <taxon>Endopterygota</taxon>
        <taxon>Diptera</taxon>
        <taxon>Nematocera</taxon>
        <taxon>Culicoidea</taxon>
        <taxon>Culicidae</taxon>
        <taxon>Anophelinae</taxon>
        <taxon>Anopheles</taxon>
    </lineage>
</organism>
<dbReference type="Pfam" id="PF00083">
    <property type="entry name" value="Sugar_tr"/>
    <property type="match status" value="3"/>
</dbReference>
<name>A0A182YC17_ANOST</name>
<feature type="domain" description="Major facilitator superfamily (MFS) profile" evidence="6">
    <location>
        <begin position="25"/>
        <end position="486"/>
    </location>
</feature>
<dbReference type="InterPro" id="IPR045263">
    <property type="entry name" value="GLUT"/>
</dbReference>
<dbReference type="PANTHER" id="PTHR23503:SF127">
    <property type="entry name" value="FI08437P-RELATED"/>
    <property type="match status" value="1"/>
</dbReference>
<dbReference type="SUPFAM" id="SSF103473">
    <property type="entry name" value="MFS general substrate transporter"/>
    <property type="match status" value="2"/>
</dbReference>
<dbReference type="GO" id="GO:0015149">
    <property type="term" value="F:hexose transmembrane transporter activity"/>
    <property type="evidence" value="ECO:0007669"/>
    <property type="project" value="TreeGrafter"/>
</dbReference>
<dbReference type="VEuPathDB" id="VectorBase:ASTEI20_042711"/>
<evidence type="ECO:0000313" key="7">
    <source>
        <dbReference type="EnsemblMetazoa" id="ASTEI06003-PA"/>
    </source>
</evidence>
<sequence>MTASAVPAQQDREETRWTFWLITAGISTTFGAAVPTGYNIGVINAPANFIKSWCNDTIFETYGTVFSEGNLETFWSAVVSIFLIGGVIGSLGGAWVADRLGRKRSFLLCGLLLFFGGICFQFCQTLSSVELLMIGRFVVGLAAGLTTSTVPMYLTELAPLGLRGALGVFCSMGVTGGVVVGQVISLEEIFGTDDHWQFALSFYVILVVMFFVPYPWLPESPKYLFVIRRRQEEAVNELKRVAGRKVRDEYVRQQIDVMRRECTAENDEETCSDGNSTAPQKPKERTILSVLRDPTLLLPLVLVCALQGGQQLSGINAVFFYSVSIFESVGLSSTDAKFANLGAGCLNLFVAFFSPILMAKFNRRFLALTSCAMCAIFLFCLTFIVFFIDDVEWFSYASIVAILLYILFYQIGLGPIPYFIGSELFEVGPRPAAMALGSLASWGCNFIVAMLFTTLQSAWGAFVFLPFACTCVALTVLLRIYLPETRGKHISQIVPLVAKGFSSKPLESGWTVRLVALGAITTLGASIPVGYSIGVINAPSEFIKLWSNETIVRNYDAHLSDSSLRAFTAAVISIALIGGVVGSLQGAYIADKYGRYVDTGLTWGLAWFGVVVNLSVSVAAGYQVSSINAPAKAWLCTVFIDRYSVRLTEHALQILWSVVVSTVLLGGIVTSHFSAIISTTYGRKKSFLCCAILLTVGALCFLSCRAASSVELLLLGRLLVGLASGLTTGVIPMYLAEVSPIKLRGAMGVLCPLGLTAGVVVGQVASLEQVLGTEAHWHYALGGYAVLNVFCYAFYFWIPESPKYLYSVKGDQAGSLRAIRKLFGRHSIGDDYIKLQMECATGQSGTSTNGQSIDDGQPPAARTLWSVLCDPTLTLPLVLVCALQGGQQLSGINAVFFYSVSIFESVGLSSNAAKFANLGVGCLNLFVSLFSPLLMARYNRRALCLLSCSCCAGILFMLTLSIHFKDVVDWFSYLCVGSILLYIIFYQIGLGPIPFFIGSELFDLGPRPTAMAMGSLSSWGCNFIVGMAFPTLQSVWGAFVFLPCSITCVLLTILVKFYLPETRGQEVTEVAQKVAQGFRSKVMD</sequence>
<evidence type="ECO:0000256" key="3">
    <source>
        <dbReference type="ARBA" id="ARBA00022989"/>
    </source>
</evidence>
<dbReference type="InterPro" id="IPR005828">
    <property type="entry name" value="MFS_sugar_transport-like"/>
</dbReference>
<dbReference type="PRINTS" id="PR00171">
    <property type="entry name" value="SUGRTRNSPORT"/>
</dbReference>
<protein>
    <recommendedName>
        <fullName evidence="6">Major facilitator superfamily (MFS) profile domain-containing protein</fullName>
    </recommendedName>
</protein>
<evidence type="ECO:0000256" key="1">
    <source>
        <dbReference type="ARBA" id="ARBA00004141"/>
    </source>
</evidence>
<proteinExistence type="predicted"/>
<dbReference type="Gene3D" id="1.20.1250.20">
    <property type="entry name" value="MFS general substrate transporter like domains"/>
    <property type="match status" value="3"/>
</dbReference>
<dbReference type="InterPro" id="IPR036259">
    <property type="entry name" value="MFS_trans_sf"/>
</dbReference>
<dbReference type="VEuPathDB" id="VectorBase:ASTEI20_039755"/>
<dbReference type="Proteomes" id="UP000076408">
    <property type="component" value="Unassembled WGS sequence"/>
</dbReference>
<evidence type="ECO:0000256" key="5">
    <source>
        <dbReference type="ARBA" id="ARBA00023180"/>
    </source>
</evidence>
<comment type="subcellular location">
    <subcellularLocation>
        <location evidence="1">Membrane</location>
        <topology evidence="1">Multi-pass membrane protein</topology>
    </subcellularLocation>
</comment>
<evidence type="ECO:0000256" key="2">
    <source>
        <dbReference type="ARBA" id="ARBA00022692"/>
    </source>
</evidence>
<dbReference type="PROSITE" id="PS00217">
    <property type="entry name" value="SUGAR_TRANSPORT_2"/>
    <property type="match status" value="2"/>
</dbReference>
<dbReference type="STRING" id="30069.A0A182YC17"/>
<feature type="domain" description="Major facilitator superfamily (MFS) profile" evidence="6">
    <location>
        <begin position="609"/>
        <end position="1063"/>
    </location>
</feature>
<dbReference type="InterPro" id="IPR005829">
    <property type="entry name" value="Sugar_transporter_CS"/>
</dbReference>
<dbReference type="PROSITE" id="PS50850">
    <property type="entry name" value="MFS"/>
    <property type="match status" value="2"/>
</dbReference>
<reference evidence="7" key="2">
    <citation type="submission" date="2020-05" db="UniProtKB">
        <authorList>
            <consortium name="EnsemblMetazoa"/>
        </authorList>
    </citation>
    <scope>IDENTIFICATION</scope>
    <source>
        <strain evidence="7">Indian</strain>
    </source>
</reference>
<evidence type="ECO:0000259" key="6">
    <source>
        <dbReference type="PROSITE" id="PS50850"/>
    </source>
</evidence>
<keyword evidence="5" id="KW-0325">Glycoprotein</keyword>
<keyword evidence="2" id="KW-0812">Transmembrane</keyword>
<keyword evidence="3" id="KW-1133">Transmembrane helix</keyword>
<dbReference type="VEuPathDB" id="VectorBase:ASTE003001"/>
<dbReference type="AlphaFoldDB" id="A0A182YC17"/>
<dbReference type="GO" id="GO:0016020">
    <property type="term" value="C:membrane"/>
    <property type="evidence" value="ECO:0007669"/>
    <property type="project" value="UniProtKB-SubCell"/>
</dbReference>
<evidence type="ECO:0000256" key="4">
    <source>
        <dbReference type="ARBA" id="ARBA00023136"/>
    </source>
</evidence>
<keyword evidence="8" id="KW-1185">Reference proteome</keyword>
<dbReference type="PANTHER" id="PTHR23503">
    <property type="entry name" value="SOLUTE CARRIER FAMILY 2"/>
    <property type="match status" value="1"/>
</dbReference>
<dbReference type="InterPro" id="IPR020846">
    <property type="entry name" value="MFS_dom"/>
</dbReference>
<accession>A0A182YC17</accession>
<dbReference type="OMA" id="WLMAYCN"/>
<dbReference type="VEuPathDB" id="VectorBase:ASTEI06003"/>
<dbReference type="EnsemblMetazoa" id="ASTEI06003-RA">
    <property type="protein sequence ID" value="ASTEI06003-PA"/>
    <property type="gene ID" value="ASTEI06003"/>
</dbReference>
<evidence type="ECO:0000313" key="8">
    <source>
        <dbReference type="Proteomes" id="UP000076408"/>
    </source>
</evidence>
<reference evidence="8" key="1">
    <citation type="journal article" date="2014" name="Genome Biol.">
        <title>Genome analysis of a major urban malaria vector mosquito, Anopheles stephensi.</title>
        <authorList>
            <person name="Jiang X."/>
            <person name="Peery A."/>
            <person name="Hall A.B."/>
            <person name="Sharma A."/>
            <person name="Chen X.G."/>
            <person name="Waterhouse R.M."/>
            <person name="Komissarov A."/>
            <person name="Riehle M.M."/>
            <person name="Shouche Y."/>
            <person name="Sharakhova M.V."/>
            <person name="Lawson D."/>
            <person name="Pakpour N."/>
            <person name="Arensburger P."/>
            <person name="Davidson V.L."/>
            <person name="Eiglmeier K."/>
            <person name="Emrich S."/>
            <person name="George P."/>
            <person name="Kennedy R.C."/>
            <person name="Mane S.P."/>
            <person name="Maslen G."/>
            <person name="Oringanje C."/>
            <person name="Qi Y."/>
            <person name="Settlage R."/>
            <person name="Tojo M."/>
            <person name="Tubio J.M."/>
            <person name="Unger M.F."/>
            <person name="Wang B."/>
            <person name="Vernick K.D."/>
            <person name="Ribeiro J.M."/>
            <person name="James A.A."/>
            <person name="Michel K."/>
            <person name="Riehle M.A."/>
            <person name="Luckhart S."/>
            <person name="Sharakhov I.V."/>
            <person name="Tu Z."/>
        </authorList>
    </citation>
    <scope>NUCLEOTIDE SEQUENCE [LARGE SCALE GENOMIC DNA]</scope>
    <source>
        <strain evidence="8">Indian</strain>
    </source>
</reference>
<dbReference type="InterPro" id="IPR003663">
    <property type="entry name" value="Sugar/inositol_transpt"/>
</dbReference>
<keyword evidence="4" id="KW-0472">Membrane</keyword>
<dbReference type="NCBIfam" id="TIGR00879">
    <property type="entry name" value="SP"/>
    <property type="match status" value="2"/>
</dbReference>
<dbReference type="PROSITE" id="PS00216">
    <property type="entry name" value="SUGAR_TRANSPORT_1"/>
    <property type="match status" value="1"/>
</dbReference>